<reference evidence="13" key="1">
    <citation type="submission" date="2018-02" db="EMBL/GenBank/DDBJ databases">
        <title>Rhizophora mucronata_Transcriptome.</title>
        <authorList>
            <person name="Meera S.P."/>
            <person name="Sreeshan A."/>
            <person name="Augustine A."/>
        </authorList>
    </citation>
    <scope>NUCLEOTIDE SEQUENCE</scope>
    <source>
        <tissue evidence="13">Leaf</tissue>
    </source>
</reference>
<proteinExistence type="predicted"/>
<dbReference type="InterPro" id="IPR010713">
    <property type="entry name" value="XET_C"/>
</dbReference>
<evidence type="ECO:0000256" key="10">
    <source>
        <dbReference type="ARBA" id="ARBA00034022"/>
    </source>
</evidence>
<keyword evidence="4" id="KW-0134">Cell wall</keyword>
<dbReference type="EMBL" id="GGEC01004387">
    <property type="protein sequence ID" value="MBW84870.1"/>
    <property type="molecule type" value="Transcribed_RNA"/>
</dbReference>
<dbReference type="Gene3D" id="2.60.120.200">
    <property type="match status" value="1"/>
</dbReference>
<evidence type="ECO:0000256" key="3">
    <source>
        <dbReference type="ARBA" id="ARBA00012152"/>
    </source>
</evidence>
<dbReference type="Pfam" id="PF00722">
    <property type="entry name" value="Glyco_hydro_16"/>
    <property type="match status" value="1"/>
</dbReference>
<evidence type="ECO:0000259" key="11">
    <source>
        <dbReference type="Pfam" id="PF00722"/>
    </source>
</evidence>
<evidence type="ECO:0000256" key="2">
    <source>
        <dbReference type="ARBA" id="ARBA00004271"/>
    </source>
</evidence>
<evidence type="ECO:0000256" key="4">
    <source>
        <dbReference type="ARBA" id="ARBA00022512"/>
    </source>
</evidence>
<organism evidence="13">
    <name type="scientific">Rhizophora mucronata</name>
    <name type="common">Asiatic mangrove</name>
    <dbReference type="NCBI Taxonomy" id="61149"/>
    <lineage>
        <taxon>Eukaryota</taxon>
        <taxon>Viridiplantae</taxon>
        <taxon>Streptophyta</taxon>
        <taxon>Embryophyta</taxon>
        <taxon>Tracheophyta</taxon>
        <taxon>Spermatophyta</taxon>
        <taxon>Magnoliopsida</taxon>
        <taxon>eudicotyledons</taxon>
        <taxon>Gunneridae</taxon>
        <taxon>Pentapetalae</taxon>
        <taxon>rosids</taxon>
        <taxon>fabids</taxon>
        <taxon>Malpighiales</taxon>
        <taxon>Rhizophoraceae</taxon>
        <taxon>Rhizophora</taxon>
    </lineage>
</organism>
<name>A0A2P2IUI0_RHIMU</name>
<dbReference type="InterPro" id="IPR044791">
    <property type="entry name" value="Beta-glucanase/XTH"/>
</dbReference>
<dbReference type="Pfam" id="PF06955">
    <property type="entry name" value="XET_C"/>
    <property type="match status" value="1"/>
</dbReference>
<evidence type="ECO:0000313" key="13">
    <source>
        <dbReference type="EMBL" id="MBW84870.1"/>
    </source>
</evidence>
<evidence type="ECO:0000256" key="7">
    <source>
        <dbReference type="ARBA" id="ARBA00022679"/>
    </source>
</evidence>
<keyword evidence="5" id="KW-0052">Apoplast</keyword>
<keyword evidence="7" id="KW-0808">Transferase</keyword>
<dbReference type="GO" id="GO:0016762">
    <property type="term" value="F:xyloglucan:xyloglucosyl transferase activity"/>
    <property type="evidence" value="ECO:0007669"/>
    <property type="project" value="UniProtKB-EC"/>
</dbReference>
<feature type="domain" description="Xyloglucan endo-transglycosylase C-terminal" evidence="12">
    <location>
        <begin position="61"/>
        <end position="105"/>
    </location>
</feature>
<keyword evidence="6" id="KW-0964">Secreted</keyword>
<dbReference type="GO" id="GO:0048046">
    <property type="term" value="C:apoplast"/>
    <property type="evidence" value="ECO:0007669"/>
    <property type="project" value="UniProtKB-SubCell"/>
</dbReference>
<keyword evidence="9" id="KW-0326">Glycosidase</keyword>
<evidence type="ECO:0000256" key="8">
    <source>
        <dbReference type="ARBA" id="ARBA00022801"/>
    </source>
</evidence>
<keyword evidence="8" id="KW-0378">Hydrolase</keyword>
<evidence type="ECO:0000256" key="1">
    <source>
        <dbReference type="ARBA" id="ARBA00004191"/>
    </source>
</evidence>
<evidence type="ECO:0000259" key="12">
    <source>
        <dbReference type="Pfam" id="PF06955"/>
    </source>
</evidence>
<protein>
    <recommendedName>
        <fullName evidence="3">xyloglucan:xyloglucosyl transferase</fullName>
        <ecNumber evidence="3">2.4.1.207</ecNumber>
    </recommendedName>
</protein>
<dbReference type="InterPro" id="IPR000757">
    <property type="entry name" value="Beta-glucanase-like"/>
</dbReference>
<dbReference type="InterPro" id="IPR013320">
    <property type="entry name" value="ConA-like_dom_sf"/>
</dbReference>
<dbReference type="EC" id="2.4.1.207" evidence="3"/>
<dbReference type="PANTHER" id="PTHR31062">
    <property type="entry name" value="XYLOGLUCAN ENDOTRANSGLUCOSYLASE/HYDROLASE PROTEIN 8-RELATED"/>
    <property type="match status" value="1"/>
</dbReference>
<comment type="catalytic activity">
    <reaction evidence="10">
        <text>breaks a beta-(1-&gt;4) bond in the backbone of a xyloglucan and transfers the xyloglucanyl segment on to O-4 of the non-reducing terminal glucose residue of an acceptor, which can be a xyloglucan or an oligosaccharide of xyloglucan.</text>
        <dbReference type="EC" id="2.4.1.207"/>
    </reaction>
</comment>
<evidence type="ECO:0000256" key="9">
    <source>
        <dbReference type="ARBA" id="ARBA00023295"/>
    </source>
</evidence>
<dbReference type="GO" id="GO:0004553">
    <property type="term" value="F:hydrolase activity, hydrolyzing O-glycosyl compounds"/>
    <property type="evidence" value="ECO:0007669"/>
    <property type="project" value="InterPro"/>
</dbReference>
<dbReference type="EMBL" id="GGEC01004388">
    <property type="protein sequence ID" value="MBW84871.1"/>
    <property type="molecule type" value="Transcribed_RNA"/>
</dbReference>
<dbReference type="SUPFAM" id="SSF49899">
    <property type="entry name" value="Concanavalin A-like lectins/glucanases"/>
    <property type="match status" value="1"/>
</dbReference>
<comment type="subcellular location">
    <subcellularLocation>
        <location evidence="1">Secreted</location>
        <location evidence="1">Cell wall</location>
    </subcellularLocation>
    <subcellularLocation>
        <location evidence="2">Secreted</location>
        <location evidence="2">Extracellular space</location>
        <location evidence="2">Apoplast</location>
    </subcellularLocation>
</comment>
<evidence type="ECO:0000256" key="6">
    <source>
        <dbReference type="ARBA" id="ARBA00022525"/>
    </source>
</evidence>
<sequence length="111" mass="12446">MGVPYPKSQPMRMYATLWDAEDWATRGGLVKTDWTKAPFTASFRSYNANACTSSNGASTCSSSAWFSQQLDSTSQKQLKWVQKNYMIYSYCTDAKRFPQGPPAECSVTSKK</sequence>
<dbReference type="AlphaFoldDB" id="A0A2P2IUI0"/>
<evidence type="ECO:0000256" key="5">
    <source>
        <dbReference type="ARBA" id="ARBA00022523"/>
    </source>
</evidence>
<accession>A0A2P2IUI0</accession>
<feature type="domain" description="GH16" evidence="11">
    <location>
        <begin position="3"/>
        <end position="36"/>
    </location>
</feature>
<dbReference type="GO" id="GO:0044042">
    <property type="term" value="P:glucan metabolic process"/>
    <property type="evidence" value="ECO:0007669"/>
    <property type="project" value="InterPro"/>
</dbReference>